<dbReference type="AlphaFoldDB" id="X1HPN2"/>
<proteinExistence type="predicted"/>
<comment type="caution">
    <text evidence="1">The sequence shown here is derived from an EMBL/GenBank/DDBJ whole genome shotgun (WGS) entry which is preliminary data.</text>
</comment>
<evidence type="ECO:0000313" key="1">
    <source>
        <dbReference type="EMBL" id="GAH55799.1"/>
    </source>
</evidence>
<accession>X1HPN2</accession>
<protein>
    <submittedName>
        <fullName evidence="1">Uncharacterized protein</fullName>
    </submittedName>
</protein>
<gene>
    <name evidence="1" type="ORF">S03H2_38386</name>
</gene>
<sequence length="40" mass="4890">KIVKPDKLALKEKEKEEKERLFIEENLKWIRHNLGQTDEI</sequence>
<dbReference type="EMBL" id="BARU01023666">
    <property type="protein sequence ID" value="GAH55799.1"/>
    <property type="molecule type" value="Genomic_DNA"/>
</dbReference>
<name>X1HPN2_9ZZZZ</name>
<reference evidence="1" key="1">
    <citation type="journal article" date="2014" name="Front. Microbiol.">
        <title>High frequency of phylogenetically diverse reductive dehalogenase-homologous genes in deep subseafloor sedimentary metagenomes.</title>
        <authorList>
            <person name="Kawai M."/>
            <person name="Futagami T."/>
            <person name="Toyoda A."/>
            <person name="Takaki Y."/>
            <person name="Nishi S."/>
            <person name="Hori S."/>
            <person name="Arai W."/>
            <person name="Tsubouchi T."/>
            <person name="Morono Y."/>
            <person name="Uchiyama I."/>
            <person name="Ito T."/>
            <person name="Fujiyama A."/>
            <person name="Inagaki F."/>
            <person name="Takami H."/>
        </authorList>
    </citation>
    <scope>NUCLEOTIDE SEQUENCE</scope>
    <source>
        <strain evidence="1">Expedition CK06-06</strain>
    </source>
</reference>
<feature type="non-terminal residue" evidence="1">
    <location>
        <position position="1"/>
    </location>
</feature>
<organism evidence="1">
    <name type="scientific">marine sediment metagenome</name>
    <dbReference type="NCBI Taxonomy" id="412755"/>
    <lineage>
        <taxon>unclassified sequences</taxon>
        <taxon>metagenomes</taxon>
        <taxon>ecological metagenomes</taxon>
    </lineage>
</organism>